<dbReference type="OrthoDB" id="4144482at2759"/>
<organism evidence="1 2">
    <name type="scientific">Cladophialophora psammophila CBS 110553</name>
    <dbReference type="NCBI Taxonomy" id="1182543"/>
    <lineage>
        <taxon>Eukaryota</taxon>
        <taxon>Fungi</taxon>
        <taxon>Dikarya</taxon>
        <taxon>Ascomycota</taxon>
        <taxon>Pezizomycotina</taxon>
        <taxon>Eurotiomycetes</taxon>
        <taxon>Chaetothyriomycetidae</taxon>
        <taxon>Chaetothyriales</taxon>
        <taxon>Herpotrichiellaceae</taxon>
        <taxon>Cladophialophora</taxon>
    </lineage>
</organism>
<dbReference type="Proteomes" id="UP000019471">
    <property type="component" value="Unassembled WGS sequence"/>
</dbReference>
<reference evidence="1 2" key="1">
    <citation type="submission" date="2013-03" db="EMBL/GenBank/DDBJ databases">
        <title>The Genome Sequence of Cladophialophora psammophila CBS 110553.</title>
        <authorList>
            <consortium name="The Broad Institute Genomics Platform"/>
            <person name="Cuomo C."/>
            <person name="de Hoog S."/>
            <person name="Gorbushina A."/>
            <person name="Walker B."/>
            <person name="Young S.K."/>
            <person name="Zeng Q."/>
            <person name="Gargeya S."/>
            <person name="Fitzgerald M."/>
            <person name="Haas B."/>
            <person name="Abouelleil A."/>
            <person name="Allen A.W."/>
            <person name="Alvarado L."/>
            <person name="Arachchi H.M."/>
            <person name="Berlin A.M."/>
            <person name="Chapman S.B."/>
            <person name="Gainer-Dewar J."/>
            <person name="Goldberg J."/>
            <person name="Griggs A."/>
            <person name="Gujja S."/>
            <person name="Hansen M."/>
            <person name="Howarth C."/>
            <person name="Imamovic A."/>
            <person name="Ireland A."/>
            <person name="Larimer J."/>
            <person name="McCowan C."/>
            <person name="Murphy C."/>
            <person name="Pearson M."/>
            <person name="Poon T.W."/>
            <person name="Priest M."/>
            <person name="Roberts A."/>
            <person name="Saif S."/>
            <person name="Shea T."/>
            <person name="Sisk P."/>
            <person name="Sykes S."/>
            <person name="Wortman J."/>
            <person name="Nusbaum C."/>
            <person name="Birren B."/>
        </authorList>
    </citation>
    <scope>NUCLEOTIDE SEQUENCE [LARGE SCALE GENOMIC DNA]</scope>
    <source>
        <strain evidence="1 2">CBS 110553</strain>
    </source>
</reference>
<keyword evidence="2" id="KW-1185">Reference proteome</keyword>
<dbReference type="GeneID" id="19196999"/>
<evidence type="ECO:0000313" key="1">
    <source>
        <dbReference type="EMBL" id="EXJ57755.1"/>
    </source>
</evidence>
<dbReference type="RefSeq" id="XP_007751072.1">
    <property type="nucleotide sequence ID" value="XM_007752882.1"/>
</dbReference>
<protein>
    <submittedName>
        <fullName evidence="1">Uncharacterized protein</fullName>
    </submittedName>
</protein>
<dbReference type="EMBL" id="AMGX01000033">
    <property type="protein sequence ID" value="EXJ57755.1"/>
    <property type="molecule type" value="Genomic_DNA"/>
</dbReference>
<evidence type="ECO:0000313" key="2">
    <source>
        <dbReference type="Proteomes" id="UP000019471"/>
    </source>
</evidence>
<gene>
    <name evidence="1" type="ORF">A1O5_12313</name>
</gene>
<sequence length="102" mass="11839">MAAISSELTGLPPTLCEYLETRFEYFINTQDFFLRMPSAKYEIIQMRLIILPTLRLEQLYSQHQIQCPFSATGSGDIKIKRSDLKPDNQIRCQNLKRLVLVS</sequence>
<proteinExistence type="predicted"/>
<name>W9VYF2_9EURO</name>
<accession>W9VYF2</accession>
<dbReference type="AlphaFoldDB" id="W9VYF2"/>
<comment type="caution">
    <text evidence="1">The sequence shown here is derived from an EMBL/GenBank/DDBJ whole genome shotgun (WGS) entry which is preliminary data.</text>
</comment>
<dbReference type="HOGENOM" id="CLU_2277207_0_0_1"/>